<dbReference type="HOGENOM" id="CLU_594617_0_0_1"/>
<accession>A0A067NX42</accession>
<proteinExistence type="predicted"/>
<dbReference type="Proteomes" id="UP000027073">
    <property type="component" value="Unassembled WGS sequence"/>
</dbReference>
<dbReference type="OrthoDB" id="654211at2759"/>
<evidence type="ECO:0000313" key="4">
    <source>
        <dbReference type="EMBL" id="KDQ28186.1"/>
    </source>
</evidence>
<dbReference type="VEuPathDB" id="FungiDB:PLEOSDRAFT_1104861"/>
<dbReference type="InterPro" id="IPR013087">
    <property type="entry name" value="Znf_C2H2_type"/>
</dbReference>
<feature type="region of interest" description="Disordered" evidence="2">
    <location>
        <begin position="276"/>
        <end position="384"/>
    </location>
</feature>
<dbReference type="AlphaFoldDB" id="A0A067NX42"/>
<evidence type="ECO:0000256" key="1">
    <source>
        <dbReference type="PROSITE-ProRule" id="PRU00042"/>
    </source>
</evidence>
<keyword evidence="1" id="KW-0479">Metal-binding</keyword>
<reference evidence="5" key="1">
    <citation type="journal article" date="2014" name="Proc. Natl. Acad. Sci. U.S.A.">
        <title>Extensive sampling of basidiomycete genomes demonstrates inadequacy of the white-rot/brown-rot paradigm for wood decay fungi.</title>
        <authorList>
            <person name="Riley R."/>
            <person name="Salamov A.A."/>
            <person name="Brown D.W."/>
            <person name="Nagy L.G."/>
            <person name="Floudas D."/>
            <person name="Held B.W."/>
            <person name="Levasseur A."/>
            <person name="Lombard V."/>
            <person name="Morin E."/>
            <person name="Otillar R."/>
            <person name="Lindquist E.A."/>
            <person name="Sun H."/>
            <person name="LaButti K.M."/>
            <person name="Schmutz J."/>
            <person name="Jabbour D."/>
            <person name="Luo H."/>
            <person name="Baker S.E."/>
            <person name="Pisabarro A.G."/>
            <person name="Walton J.D."/>
            <person name="Blanchette R.A."/>
            <person name="Henrissat B."/>
            <person name="Martin F."/>
            <person name="Cullen D."/>
            <person name="Hibbett D.S."/>
            <person name="Grigoriev I.V."/>
        </authorList>
    </citation>
    <scope>NUCLEOTIDE SEQUENCE [LARGE SCALE GENOMIC DNA]</scope>
    <source>
        <strain evidence="5">PC15</strain>
    </source>
</reference>
<feature type="domain" description="C2H2-type" evidence="3">
    <location>
        <begin position="380"/>
        <end position="407"/>
    </location>
</feature>
<feature type="region of interest" description="Disordered" evidence="2">
    <location>
        <begin position="106"/>
        <end position="127"/>
    </location>
</feature>
<keyword evidence="1" id="KW-0862">Zinc</keyword>
<organism evidence="4 5">
    <name type="scientific">Pleurotus ostreatus (strain PC15)</name>
    <name type="common">Oyster mushroom</name>
    <dbReference type="NCBI Taxonomy" id="1137138"/>
    <lineage>
        <taxon>Eukaryota</taxon>
        <taxon>Fungi</taxon>
        <taxon>Dikarya</taxon>
        <taxon>Basidiomycota</taxon>
        <taxon>Agaricomycotina</taxon>
        <taxon>Agaricomycetes</taxon>
        <taxon>Agaricomycetidae</taxon>
        <taxon>Agaricales</taxon>
        <taxon>Pleurotineae</taxon>
        <taxon>Pleurotaceae</taxon>
        <taxon>Pleurotus</taxon>
    </lineage>
</organism>
<dbReference type="InParanoid" id="A0A067NX42"/>
<feature type="compositionally biased region" description="Polar residues" evidence="2">
    <location>
        <begin position="106"/>
        <end position="124"/>
    </location>
</feature>
<keyword evidence="1" id="KW-0863">Zinc-finger</keyword>
<feature type="compositionally biased region" description="Low complexity" evidence="2">
    <location>
        <begin position="252"/>
        <end position="267"/>
    </location>
</feature>
<dbReference type="PROSITE" id="PS50157">
    <property type="entry name" value="ZINC_FINGER_C2H2_2"/>
    <property type="match status" value="1"/>
</dbReference>
<evidence type="ECO:0000256" key="2">
    <source>
        <dbReference type="SAM" id="MobiDB-lite"/>
    </source>
</evidence>
<gene>
    <name evidence="4" type="ORF">PLEOSDRAFT_1104861</name>
</gene>
<sequence length="460" mass="49288">MASTSGSTMHSTTSGYSFAEGLDLEEVFDIKAASSDSMGYLLDDDPSLKSFPINNGLFDDDRMGALWKPTDDDPHLDEVVILDTSDPPLAVLLGRTVEDCFRGFPSPSNLPSPLTDSSASSPETSPWCEHWHPLPKQDPDPAIDIVLDKMYQKMRIYSPTPEPELEPTDHAETSSFSVDKAPVTPSVTHSPSARDNEQIGEPSHVNANGTLNVELLRVEAAATIVPSTTVQTRPAAPPKKASLRPCRSSMAIAAASSPGPASPTSDSGVEAPHFDRQLRSRSSTPKDIPSAGHDVIAVPPSISSTSLLSPNRVSVRRRADEADTADDDIVVDSQPPAKKARVSPIRTTGKASRKKARITSSPSAGSSGSSAQGGRPKGPHKCPHPWCGSTFSRRGDVERHLRNASAHITSIDQLDDRARCSKCGENLSRADARKRHELKGSCGKRTIRQRGVAIPRLPKA</sequence>
<dbReference type="STRING" id="1137138.A0A067NX42"/>
<evidence type="ECO:0000259" key="3">
    <source>
        <dbReference type="PROSITE" id="PS50157"/>
    </source>
</evidence>
<feature type="compositionally biased region" description="Low complexity" evidence="2">
    <location>
        <begin position="360"/>
        <end position="374"/>
    </location>
</feature>
<feature type="compositionally biased region" description="Low complexity" evidence="2">
    <location>
        <begin position="299"/>
        <end position="310"/>
    </location>
</feature>
<name>A0A067NX42_PLEO1</name>
<dbReference type="Gene3D" id="3.30.160.60">
    <property type="entry name" value="Classic Zinc Finger"/>
    <property type="match status" value="1"/>
</dbReference>
<protein>
    <recommendedName>
        <fullName evidence="3">C2H2-type domain-containing protein</fullName>
    </recommendedName>
</protein>
<evidence type="ECO:0000313" key="5">
    <source>
        <dbReference type="Proteomes" id="UP000027073"/>
    </source>
</evidence>
<dbReference type="EMBL" id="KL198008">
    <property type="protein sequence ID" value="KDQ28186.1"/>
    <property type="molecule type" value="Genomic_DNA"/>
</dbReference>
<dbReference type="GO" id="GO:0008270">
    <property type="term" value="F:zinc ion binding"/>
    <property type="evidence" value="ECO:0007669"/>
    <property type="project" value="UniProtKB-KW"/>
</dbReference>
<feature type="region of interest" description="Disordered" evidence="2">
    <location>
        <begin position="159"/>
        <end position="205"/>
    </location>
</feature>
<feature type="region of interest" description="Disordered" evidence="2">
    <location>
        <begin position="252"/>
        <end position="271"/>
    </location>
</feature>